<proteinExistence type="inferred from homology"/>
<evidence type="ECO:0000256" key="1">
    <source>
        <dbReference type="ARBA" id="ARBA00001947"/>
    </source>
</evidence>
<dbReference type="InterPro" id="IPR037068">
    <property type="entry name" value="DNA_primase_core_N_sf"/>
</dbReference>
<evidence type="ECO:0000256" key="6">
    <source>
        <dbReference type="ARBA" id="ARBA00022705"/>
    </source>
</evidence>
<dbReference type="SMART" id="SM00400">
    <property type="entry name" value="ZnF_CHCC"/>
    <property type="match status" value="1"/>
</dbReference>
<dbReference type="GO" id="GO:0008270">
    <property type="term" value="F:zinc ion binding"/>
    <property type="evidence" value="ECO:0007669"/>
    <property type="project" value="UniProtKB-KW"/>
</dbReference>
<dbReference type="InterPro" id="IPR002694">
    <property type="entry name" value="Znf_CHC2"/>
</dbReference>
<dbReference type="InterPro" id="IPR030846">
    <property type="entry name" value="DnaG_bac"/>
</dbReference>
<keyword evidence="8" id="KW-0863">Zinc-finger</keyword>
<keyword evidence="12" id="KW-0804">Transcription</keyword>
<dbReference type="Pfam" id="PF01807">
    <property type="entry name" value="Zn_ribbon_DnaG"/>
    <property type="match status" value="1"/>
</dbReference>
<sequence>MIDQPTIDRILDAAQIVDVVSEFVTLRKRGVNYVGLCPFHDDKTPSFSVSPSKGLCKCFACGKGGNVVHFIMEHEQMTYPEALRWLAKKYNIEIQERELTDEEKQAQNIRESLFIVNAFARDYFQNILYNHVDGKTIGLTYFRQRGIRDDIVKKFQLGFCTSSHQALAQEALRQGYQKEFLIKTGLCYEKEDGSLRDRFWGRVIFPWFNISGKVLGFGGRVLDSRTKGVNQKYINSPESEIFSKRRELYGIYQAKAAIVKADCVYMVEGYTDVIAMHQCGLENVVANSGTALSEPQIRLLHRFTPNITLLYDGDEAGIKASIRGIDMLLAEGMNVKVLLLPDGDDPDSFARKHNATEFRQYIEANEENFIRFKTNLLLKDAQRDPIKRAGLISDMARSIGLIPDNVIRYACLRECATILNVNEQVIQNEIKKHLLRRDDNYLEQLRKEANASTTTPAYGETSAGNLPSTHSLTAGNVQSPVPAYPSVEGSFPPSETDIPLSYSSGMPEEVPPPYLSPEILEAQYQSYIPEEGREKLRFYAKEQQLIQTLIRYGERVMCYLDPEDEGVPATDQARPITPHVSDNPDKEEEENGIPLTVIECIAQDLKADDLQFHNALHRRILAEAEAHLHDPGFTSERYFLAHPDPAISRLAAELISDRYQLSKYHAKAQKITTDEERLVELVPHQLLDFKLAILEEEMKHTLQALGKPEVAQDPEQCLHIMTRYKELSELLKDMAKQAGDRVVLKA</sequence>
<keyword evidence="3" id="KW-0639">Primosome</keyword>
<feature type="domain" description="Toprim" evidence="14">
    <location>
        <begin position="262"/>
        <end position="343"/>
    </location>
</feature>
<keyword evidence="5 15" id="KW-0548">Nucleotidyltransferase</keyword>
<dbReference type="PANTHER" id="PTHR30313:SF2">
    <property type="entry name" value="DNA PRIMASE"/>
    <property type="match status" value="1"/>
</dbReference>
<feature type="compositionally biased region" description="Polar residues" evidence="13">
    <location>
        <begin position="451"/>
        <end position="479"/>
    </location>
</feature>
<comment type="cofactor">
    <cofactor evidence="1">
        <name>Zn(2+)</name>
        <dbReference type="ChEBI" id="CHEBI:29105"/>
    </cofactor>
</comment>
<evidence type="ECO:0000256" key="13">
    <source>
        <dbReference type="SAM" id="MobiDB-lite"/>
    </source>
</evidence>
<dbReference type="GO" id="GO:1990077">
    <property type="term" value="C:primosome complex"/>
    <property type="evidence" value="ECO:0007669"/>
    <property type="project" value="UniProtKB-KW"/>
</dbReference>
<evidence type="ECO:0000256" key="2">
    <source>
        <dbReference type="ARBA" id="ARBA00022478"/>
    </source>
</evidence>
<dbReference type="SMART" id="SM00493">
    <property type="entry name" value="TOPRIM"/>
    <property type="match status" value="1"/>
</dbReference>
<keyword evidence="11" id="KW-0238">DNA-binding</keyword>
<dbReference type="Gene3D" id="3.90.580.10">
    <property type="entry name" value="Zinc finger, CHC2-type domain"/>
    <property type="match status" value="1"/>
</dbReference>
<dbReference type="NCBIfam" id="TIGR01391">
    <property type="entry name" value="dnaG"/>
    <property type="match status" value="1"/>
</dbReference>
<dbReference type="Pfam" id="PF13155">
    <property type="entry name" value="Toprim_2"/>
    <property type="match status" value="1"/>
</dbReference>
<evidence type="ECO:0000256" key="12">
    <source>
        <dbReference type="ARBA" id="ARBA00023163"/>
    </source>
</evidence>
<dbReference type="InterPro" id="IPR013264">
    <property type="entry name" value="DNAG_N"/>
</dbReference>
<dbReference type="InterPro" id="IPR034151">
    <property type="entry name" value="TOPRIM_DnaG_bac"/>
</dbReference>
<keyword evidence="9" id="KW-0862">Zinc</keyword>
<dbReference type="AlphaFoldDB" id="J9GSC7"/>
<evidence type="ECO:0000256" key="3">
    <source>
        <dbReference type="ARBA" id="ARBA00022515"/>
    </source>
</evidence>
<keyword evidence="4 15" id="KW-0808">Transferase</keyword>
<evidence type="ECO:0000256" key="4">
    <source>
        <dbReference type="ARBA" id="ARBA00022679"/>
    </source>
</evidence>
<dbReference type="HAMAP" id="MF_00974">
    <property type="entry name" value="DNA_primase_DnaG"/>
    <property type="match status" value="1"/>
</dbReference>
<dbReference type="GO" id="GO:0003899">
    <property type="term" value="F:DNA-directed RNA polymerase activity"/>
    <property type="evidence" value="ECO:0007669"/>
    <property type="project" value="InterPro"/>
</dbReference>
<dbReference type="Gene3D" id="3.90.980.10">
    <property type="entry name" value="DNA primase, catalytic core, N-terminal domain"/>
    <property type="match status" value="1"/>
</dbReference>
<dbReference type="Gene3D" id="3.40.1360.10">
    <property type="match status" value="1"/>
</dbReference>
<reference evidence="15" key="1">
    <citation type="journal article" date="2012" name="PLoS ONE">
        <title>Gene sets for utilization of primary and secondary nutrition supplies in the distal gut of endangered iberian lynx.</title>
        <authorList>
            <person name="Alcaide M."/>
            <person name="Messina E."/>
            <person name="Richter M."/>
            <person name="Bargiela R."/>
            <person name="Peplies J."/>
            <person name="Huws S.A."/>
            <person name="Newbold C.J."/>
            <person name="Golyshin P.N."/>
            <person name="Simon M.A."/>
            <person name="Lopez G."/>
            <person name="Yakimov M.M."/>
            <person name="Ferrer M."/>
        </authorList>
    </citation>
    <scope>NUCLEOTIDE SEQUENCE</scope>
</reference>
<dbReference type="Pfam" id="PF08275">
    <property type="entry name" value="DNAG_N"/>
    <property type="match status" value="1"/>
</dbReference>
<keyword evidence="2" id="KW-0240">DNA-directed RNA polymerase</keyword>
<evidence type="ECO:0000256" key="9">
    <source>
        <dbReference type="ARBA" id="ARBA00022833"/>
    </source>
</evidence>
<dbReference type="SUPFAM" id="SSF56731">
    <property type="entry name" value="DNA primase core"/>
    <property type="match status" value="1"/>
</dbReference>
<feature type="region of interest" description="Disordered" evidence="13">
    <location>
        <begin position="566"/>
        <end position="589"/>
    </location>
</feature>
<protein>
    <submittedName>
        <fullName evidence="15">DNA primase</fullName>
        <ecNumber evidence="15">2.7.7.-</ecNumber>
    </submittedName>
</protein>
<keyword evidence="7" id="KW-0479">Metal-binding</keyword>
<dbReference type="FunFam" id="3.90.580.10:FF:000001">
    <property type="entry name" value="DNA primase"/>
    <property type="match status" value="1"/>
</dbReference>
<evidence type="ECO:0000313" key="15">
    <source>
        <dbReference type="EMBL" id="EJX05523.1"/>
    </source>
</evidence>
<evidence type="ECO:0000256" key="8">
    <source>
        <dbReference type="ARBA" id="ARBA00022771"/>
    </source>
</evidence>
<organism evidence="15">
    <name type="scientific">gut metagenome</name>
    <dbReference type="NCBI Taxonomy" id="749906"/>
    <lineage>
        <taxon>unclassified sequences</taxon>
        <taxon>metagenomes</taxon>
        <taxon>organismal metagenomes</taxon>
    </lineage>
</organism>
<accession>J9GSC7</accession>
<keyword evidence="6" id="KW-0235">DNA replication</keyword>
<dbReference type="InterPro" id="IPR006171">
    <property type="entry name" value="TOPRIM_dom"/>
</dbReference>
<comment type="caution">
    <text evidence="15">The sequence shown here is derived from an EMBL/GenBank/DDBJ whole genome shotgun (WGS) entry which is preliminary data.</text>
</comment>
<dbReference type="GO" id="GO:0006269">
    <property type="term" value="P:DNA replication, synthesis of primer"/>
    <property type="evidence" value="ECO:0007669"/>
    <property type="project" value="UniProtKB-KW"/>
</dbReference>
<dbReference type="GO" id="GO:0005737">
    <property type="term" value="C:cytoplasm"/>
    <property type="evidence" value="ECO:0007669"/>
    <property type="project" value="TreeGrafter"/>
</dbReference>
<dbReference type="SUPFAM" id="SSF57783">
    <property type="entry name" value="Zinc beta-ribbon"/>
    <property type="match status" value="1"/>
</dbReference>
<dbReference type="GO" id="GO:0000428">
    <property type="term" value="C:DNA-directed RNA polymerase complex"/>
    <property type="evidence" value="ECO:0007669"/>
    <property type="project" value="UniProtKB-KW"/>
</dbReference>
<evidence type="ECO:0000256" key="7">
    <source>
        <dbReference type="ARBA" id="ARBA00022723"/>
    </source>
</evidence>
<name>J9GSC7_9ZZZZ</name>
<evidence type="ECO:0000256" key="11">
    <source>
        <dbReference type="ARBA" id="ARBA00023125"/>
    </source>
</evidence>
<dbReference type="InterPro" id="IPR050219">
    <property type="entry name" value="DnaG_primase"/>
</dbReference>
<feature type="region of interest" description="Disordered" evidence="13">
    <location>
        <begin position="451"/>
        <end position="491"/>
    </location>
</feature>
<dbReference type="EMBL" id="AMCI01001439">
    <property type="protein sequence ID" value="EJX05523.1"/>
    <property type="molecule type" value="Genomic_DNA"/>
</dbReference>
<evidence type="ECO:0000256" key="10">
    <source>
        <dbReference type="ARBA" id="ARBA00022842"/>
    </source>
</evidence>
<dbReference type="InterPro" id="IPR036977">
    <property type="entry name" value="DNA_primase_Znf_CHC2"/>
</dbReference>
<gene>
    <name evidence="15" type="ORF">EVA_06341</name>
</gene>
<dbReference type="GO" id="GO:0003677">
    <property type="term" value="F:DNA binding"/>
    <property type="evidence" value="ECO:0007669"/>
    <property type="project" value="UniProtKB-KW"/>
</dbReference>
<evidence type="ECO:0000259" key="14">
    <source>
        <dbReference type="PROSITE" id="PS50880"/>
    </source>
</evidence>
<evidence type="ECO:0000256" key="5">
    <source>
        <dbReference type="ARBA" id="ARBA00022695"/>
    </source>
</evidence>
<dbReference type="EC" id="2.7.7.-" evidence="15"/>
<dbReference type="FunFam" id="3.40.1360.10:FF:000002">
    <property type="entry name" value="DNA primase"/>
    <property type="match status" value="1"/>
</dbReference>
<dbReference type="PROSITE" id="PS50880">
    <property type="entry name" value="TOPRIM"/>
    <property type="match status" value="1"/>
</dbReference>
<dbReference type="CDD" id="cd03364">
    <property type="entry name" value="TOPRIM_DnaG_primases"/>
    <property type="match status" value="1"/>
</dbReference>
<dbReference type="InterPro" id="IPR006295">
    <property type="entry name" value="DNA_primase_DnaG"/>
</dbReference>
<dbReference type="PANTHER" id="PTHR30313">
    <property type="entry name" value="DNA PRIMASE"/>
    <property type="match status" value="1"/>
</dbReference>
<keyword evidence="10" id="KW-0460">Magnesium</keyword>